<evidence type="ECO:0000256" key="3">
    <source>
        <dbReference type="ARBA" id="ARBA00022842"/>
    </source>
</evidence>
<dbReference type="Pfam" id="PF12804">
    <property type="entry name" value="NTP_transf_3"/>
    <property type="match status" value="1"/>
</dbReference>
<protein>
    <submittedName>
        <fullName evidence="5">Nucleotidyltransferase family protein</fullName>
    </submittedName>
</protein>
<sequence length="232" mass="25169">MVLAAGLGTRMRPITDTRPKPLVNVSGRALIDHALDRLEQAGVARAVVNVHHHADQMEAHLTARPTPQIAVSDERERLLDSGGGVANALPLLHGDAFFVLNADTFWIDGARSNLRRLAEMWDPERMDALLLVAALTSSVGFDGAGDFAFTTDGRLSRRPERQVTPFAYAGAAIMPRSAFADWDGAPFSLNRLWNAAIERDRLHGLRLDGLWLHVGDPAAITEAERAIALSAA</sequence>
<evidence type="ECO:0000313" key="5">
    <source>
        <dbReference type="EMBL" id="MFD1333298.1"/>
    </source>
</evidence>
<dbReference type="Gene3D" id="3.90.550.10">
    <property type="entry name" value="Spore Coat Polysaccharide Biosynthesis Protein SpsA, Chain A"/>
    <property type="match status" value="1"/>
</dbReference>
<proteinExistence type="predicted"/>
<comment type="caution">
    <text evidence="5">The sequence shown here is derived from an EMBL/GenBank/DDBJ whole genome shotgun (WGS) entry which is preliminary data.</text>
</comment>
<dbReference type="InterPro" id="IPR029044">
    <property type="entry name" value="Nucleotide-diphossugar_trans"/>
</dbReference>
<dbReference type="PANTHER" id="PTHR43584">
    <property type="entry name" value="NUCLEOTIDYL TRANSFERASE"/>
    <property type="match status" value="1"/>
</dbReference>
<keyword evidence="1" id="KW-0808">Transferase</keyword>
<evidence type="ECO:0000313" key="6">
    <source>
        <dbReference type="Proteomes" id="UP001597171"/>
    </source>
</evidence>
<dbReference type="CDD" id="cd06422">
    <property type="entry name" value="NTP_transferase_like_1"/>
    <property type="match status" value="1"/>
</dbReference>
<evidence type="ECO:0000259" key="4">
    <source>
        <dbReference type="Pfam" id="PF12804"/>
    </source>
</evidence>
<accession>A0ABW3ZAQ7</accession>
<dbReference type="EMBL" id="JBHTMX010000201">
    <property type="protein sequence ID" value="MFD1333298.1"/>
    <property type="molecule type" value="Genomic_DNA"/>
</dbReference>
<organism evidence="5 6">
    <name type="scientific">Methylopila musalis</name>
    <dbReference type="NCBI Taxonomy" id="1134781"/>
    <lineage>
        <taxon>Bacteria</taxon>
        <taxon>Pseudomonadati</taxon>
        <taxon>Pseudomonadota</taxon>
        <taxon>Alphaproteobacteria</taxon>
        <taxon>Hyphomicrobiales</taxon>
        <taxon>Methylopilaceae</taxon>
        <taxon>Methylopila</taxon>
    </lineage>
</organism>
<evidence type="ECO:0000256" key="2">
    <source>
        <dbReference type="ARBA" id="ARBA00022695"/>
    </source>
</evidence>
<dbReference type="SUPFAM" id="SSF53448">
    <property type="entry name" value="Nucleotide-diphospho-sugar transferases"/>
    <property type="match status" value="1"/>
</dbReference>
<dbReference type="RefSeq" id="WP_378776730.1">
    <property type="nucleotide sequence ID" value="NZ_JBHTMX010000201.1"/>
</dbReference>
<keyword evidence="6" id="KW-1185">Reference proteome</keyword>
<keyword evidence="3" id="KW-0460">Magnesium</keyword>
<dbReference type="InterPro" id="IPR025877">
    <property type="entry name" value="MobA-like_NTP_Trfase"/>
</dbReference>
<name>A0ABW3ZAQ7_9HYPH</name>
<keyword evidence="2" id="KW-0548">Nucleotidyltransferase</keyword>
<gene>
    <name evidence="5" type="ORF">ACFQ4O_14970</name>
</gene>
<evidence type="ECO:0000256" key="1">
    <source>
        <dbReference type="ARBA" id="ARBA00022679"/>
    </source>
</evidence>
<dbReference type="PANTHER" id="PTHR43584:SF8">
    <property type="entry name" value="N-ACETYLMURAMATE ALPHA-1-PHOSPHATE URIDYLYLTRANSFERASE"/>
    <property type="match status" value="1"/>
</dbReference>
<reference evidence="6" key="1">
    <citation type="journal article" date="2019" name="Int. J. Syst. Evol. Microbiol.">
        <title>The Global Catalogue of Microorganisms (GCM) 10K type strain sequencing project: providing services to taxonomists for standard genome sequencing and annotation.</title>
        <authorList>
            <consortium name="The Broad Institute Genomics Platform"/>
            <consortium name="The Broad Institute Genome Sequencing Center for Infectious Disease"/>
            <person name="Wu L."/>
            <person name="Ma J."/>
        </authorList>
    </citation>
    <scope>NUCLEOTIDE SEQUENCE [LARGE SCALE GENOMIC DNA]</scope>
    <source>
        <strain evidence="6">CCUG 61696</strain>
    </source>
</reference>
<dbReference type="InterPro" id="IPR050065">
    <property type="entry name" value="GlmU-like"/>
</dbReference>
<dbReference type="Proteomes" id="UP001597171">
    <property type="component" value="Unassembled WGS sequence"/>
</dbReference>
<feature type="domain" description="MobA-like NTP transferase" evidence="4">
    <location>
        <begin position="2"/>
        <end position="130"/>
    </location>
</feature>